<dbReference type="AlphaFoldDB" id="A0A4Y3WGR2"/>
<feature type="region of interest" description="Disordered" evidence="1">
    <location>
        <begin position="18"/>
        <end position="42"/>
    </location>
</feature>
<comment type="caution">
    <text evidence="2">The sequence shown here is derived from an EMBL/GenBank/DDBJ whole genome shotgun (WGS) entry which is preliminary data.</text>
</comment>
<dbReference type="RefSeq" id="WP_283809271.1">
    <property type="nucleotide sequence ID" value="NZ_BJNF01000140.1"/>
</dbReference>
<protein>
    <submittedName>
        <fullName evidence="2">Uncharacterized protein</fullName>
    </submittedName>
</protein>
<sequence length="42" mass="4557">MPARAEAQAEARLRAMLDANPSGQLGHSRLNDERALREAGLL</sequence>
<evidence type="ECO:0000313" key="2">
    <source>
        <dbReference type="EMBL" id="GEC17698.1"/>
    </source>
</evidence>
<evidence type="ECO:0000256" key="1">
    <source>
        <dbReference type="SAM" id="MobiDB-lite"/>
    </source>
</evidence>
<gene>
    <name evidence="2" type="ORF">NWI01_35900</name>
</gene>
<dbReference type="EMBL" id="BJNF01000140">
    <property type="protein sequence ID" value="GEC17698.1"/>
    <property type="molecule type" value="Genomic_DNA"/>
</dbReference>
<reference evidence="2 3" key="1">
    <citation type="submission" date="2019-06" db="EMBL/GenBank/DDBJ databases">
        <title>Whole genome shotgun sequence of Nitrobacter winogradskyi NBRC 14297.</title>
        <authorList>
            <person name="Hosoyama A."/>
            <person name="Uohara A."/>
            <person name="Ohji S."/>
            <person name="Ichikawa N."/>
        </authorList>
    </citation>
    <scope>NUCLEOTIDE SEQUENCE [LARGE SCALE GENOMIC DNA]</scope>
    <source>
        <strain evidence="2 3">NBRC 14297</strain>
    </source>
</reference>
<proteinExistence type="predicted"/>
<feature type="compositionally biased region" description="Basic and acidic residues" evidence="1">
    <location>
        <begin position="29"/>
        <end position="42"/>
    </location>
</feature>
<accession>A0A4Y3WGR2</accession>
<organism evidence="2 3">
    <name type="scientific">Nitrobacter winogradskyi</name>
    <name type="common">Nitrobacter agilis</name>
    <dbReference type="NCBI Taxonomy" id="913"/>
    <lineage>
        <taxon>Bacteria</taxon>
        <taxon>Pseudomonadati</taxon>
        <taxon>Pseudomonadota</taxon>
        <taxon>Alphaproteobacteria</taxon>
        <taxon>Hyphomicrobiales</taxon>
        <taxon>Nitrobacteraceae</taxon>
        <taxon>Nitrobacter</taxon>
    </lineage>
</organism>
<evidence type="ECO:0000313" key="3">
    <source>
        <dbReference type="Proteomes" id="UP000318825"/>
    </source>
</evidence>
<dbReference type="Proteomes" id="UP000318825">
    <property type="component" value="Unassembled WGS sequence"/>
</dbReference>
<name>A0A4Y3WGR2_NITWI</name>